<keyword evidence="5 12" id="KW-0808">Transferase</keyword>
<dbReference type="Pfam" id="PF00852">
    <property type="entry name" value="Glyco_transf_10"/>
    <property type="match status" value="1"/>
</dbReference>
<organism evidence="15">
    <name type="scientific">Noctiluca scintillans</name>
    <name type="common">Sea sparkle</name>
    <name type="synonym">Red tide dinoflagellate</name>
    <dbReference type="NCBI Taxonomy" id="2966"/>
    <lineage>
        <taxon>Eukaryota</taxon>
        <taxon>Sar</taxon>
        <taxon>Alveolata</taxon>
        <taxon>Dinophyceae</taxon>
        <taxon>Noctilucales</taxon>
        <taxon>Noctilucaceae</taxon>
        <taxon>Noctiluca</taxon>
    </lineage>
</organism>
<keyword evidence="6 12" id="KW-0812">Transmembrane</keyword>
<feature type="domain" description="Fucosyltransferase C-terminal" evidence="13">
    <location>
        <begin position="162"/>
        <end position="352"/>
    </location>
</feature>
<reference evidence="15" key="1">
    <citation type="submission" date="2021-01" db="EMBL/GenBank/DDBJ databases">
        <authorList>
            <person name="Corre E."/>
            <person name="Pelletier E."/>
            <person name="Niang G."/>
            <person name="Scheremetjew M."/>
            <person name="Finn R."/>
            <person name="Kale V."/>
            <person name="Holt S."/>
            <person name="Cochrane G."/>
            <person name="Meng A."/>
            <person name="Brown T."/>
            <person name="Cohen L."/>
        </authorList>
    </citation>
    <scope>NUCLEOTIDE SEQUENCE</scope>
</reference>
<dbReference type="Pfam" id="PF17039">
    <property type="entry name" value="Glyco_tran_10_N"/>
    <property type="match status" value="1"/>
</dbReference>
<dbReference type="InterPro" id="IPR055270">
    <property type="entry name" value="Glyco_tran_10_C"/>
</dbReference>
<dbReference type="UniPathway" id="UPA00378"/>
<dbReference type="EMBL" id="HBFQ01028273">
    <property type="protein sequence ID" value="CAD8845574.1"/>
    <property type="molecule type" value="Transcribed_RNA"/>
</dbReference>
<gene>
    <name evidence="15" type="ORF">NSCI0253_LOCUS19924</name>
</gene>
<evidence type="ECO:0000259" key="13">
    <source>
        <dbReference type="Pfam" id="PF00852"/>
    </source>
</evidence>
<dbReference type="Gene3D" id="3.40.50.11660">
    <property type="entry name" value="Glycosyl transferase family 10, C-terminal domain"/>
    <property type="match status" value="1"/>
</dbReference>
<keyword evidence="9 12" id="KW-0333">Golgi apparatus</keyword>
<dbReference type="PANTHER" id="PTHR48438">
    <property type="entry name" value="ALPHA-(1,3)-FUCOSYLTRANSFERASE C-RELATED"/>
    <property type="match status" value="1"/>
</dbReference>
<evidence type="ECO:0000256" key="12">
    <source>
        <dbReference type="RuleBase" id="RU003832"/>
    </source>
</evidence>
<proteinExistence type="inferred from homology"/>
<dbReference type="GO" id="GO:0008417">
    <property type="term" value="F:fucosyltransferase activity"/>
    <property type="evidence" value="ECO:0007669"/>
    <property type="project" value="InterPro"/>
</dbReference>
<comment type="subcellular location">
    <subcellularLocation>
        <location evidence="1">Golgi apparatus membrane</location>
        <topology evidence="1">Single-pass type II membrane protein</topology>
    </subcellularLocation>
    <subcellularLocation>
        <location evidence="12">Golgi apparatus</location>
        <location evidence="12">Golgi stack membrane</location>
        <topology evidence="12">Single-pass type II membrane protein</topology>
    </subcellularLocation>
</comment>
<comment type="pathway">
    <text evidence="2">Protein modification; protein glycosylation.</text>
</comment>
<dbReference type="InterPro" id="IPR038577">
    <property type="entry name" value="GT10-like_C_sf"/>
</dbReference>
<dbReference type="EC" id="2.4.1.-" evidence="12"/>
<dbReference type="GO" id="GO:0032580">
    <property type="term" value="C:Golgi cisterna membrane"/>
    <property type="evidence" value="ECO:0007669"/>
    <property type="project" value="UniProtKB-SubCell"/>
</dbReference>
<evidence type="ECO:0000256" key="4">
    <source>
        <dbReference type="ARBA" id="ARBA00022676"/>
    </source>
</evidence>
<evidence type="ECO:0000256" key="7">
    <source>
        <dbReference type="ARBA" id="ARBA00022968"/>
    </source>
</evidence>
<evidence type="ECO:0000256" key="1">
    <source>
        <dbReference type="ARBA" id="ARBA00004323"/>
    </source>
</evidence>
<dbReference type="InterPro" id="IPR001503">
    <property type="entry name" value="Glyco_trans_10"/>
</dbReference>
<evidence type="ECO:0000256" key="8">
    <source>
        <dbReference type="ARBA" id="ARBA00022989"/>
    </source>
</evidence>
<dbReference type="InterPro" id="IPR031481">
    <property type="entry name" value="Glyco_tran_10_N"/>
</dbReference>
<comment type="similarity">
    <text evidence="3 12">Belongs to the glycosyltransferase 10 family.</text>
</comment>
<protein>
    <recommendedName>
        <fullName evidence="12">Fucosyltransferase</fullName>
        <ecNumber evidence="12">2.4.1.-</ecNumber>
    </recommendedName>
</protein>
<keyword evidence="8" id="KW-1133">Transmembrane helix</keyword>
<evidence type="ECO:0000256" key="6">
    <source>
        <dbReference type="ARBA" id="ARBA00022692"/>
    </source>
</evidence>
<evidence type="ECO:0000256" key="9">
    <source>
        <dbReference type="ARBA" id="ARBA00023034"/>
    </source>
</evidence>
<evidence type="ECO:0000256" key="2">
    <source>
        <dbReference type="ARBA" id="ARBA00004922"/>
    </source>
</evidence>
<sequence>MFASTVVSWERLRVALGGPALRFSIFPDTNTTKHILINSKYKFSIADGLLAGCKEEVPPCTLHSDKDAIHFADAVVWNPRWMGPIGKPPDSKRKGQRWLFNFFFEAAVYRNKKVSQSTTLKLAHDMDWTMTYDAHSDFFQPYNQLAKRDTILPNYDENMATNKSMLLVAFISNCKGVRISIFKSIREALPMEERHRVKIFGKCAEKGDVNPCPNRKDVACMDRVFRTVKFYFAAENSWCKGYITEKFFRGYEHDMVPLAVGGFGREDYEFLAPGSSFLHLDDFTSAEMLAKRLLELDRDDEAYSQMFHWRATHVFQHARVRYGQGICELCAELHLEKKLQRPERKFKNLDHWWYEGRCRPQSTFR</sequence>
<evidence type="ECO:0000256" key="10">
    <source>
        <dbReference type="ARBA" id="ARBA00023136"/>
    </source>
</evidence>
<name>A0A7S1A8I0_NOCSC</name>
<evidence type="ECO:0000259" key="14">
    <source>
        <dbReference type="Pfam" id="PF17039"/>
    </source>
</evidence>
<dbReference type="SUPFAM" id="SSF53756">
    <property type="entry name" value="UDP-Glycosyltransferase/glycogen phosphorylase"/>
    <property type="match status" value="1"/>
</dbReference>
<keyword evidence="10" id="KW-0472">Membrane</keyword>
<evidence type="ECO:0000256" key="5">
    <source>
        <dbReference type="ARBA" id="ARBA00022679"/>
    </source>
</evidence>
<evidence type="ECO:0000256" key="3">
    <source>
        <dbReference type="ARBA" id="ARBA00008919"/>
    </source>
</evidence>
<accession>A0A7S1A8I0</accession>
<feature type="domain" description="Fucosyltransferase N-terminal" evidence="14">
    <location>
        <begin position="32"/>
        <end position="142"/>
    </location>
</feature>
<evidence type="ECO:0000256" key="11">
    <source>
        <dbReference type="ARBA" id="ARBA00023180"/>
    </source>
</evidence>
<keyword evidence="11" id="KW-0325">Glycoprotein</keyword>
<keyword evidence="4 12" id="KW-0328">Glycosyltransferase</keyword>
<evidence type="ECO:0000313" key="15">
    <source>
        <dbReference type="EMBL" id="CAD8845574.1"/>
    </source>
</evidence>
<keyword evidence="7" id="KW-0735">Signal-anchor</keyword>
<dbReference type="AlphaFoldDB" id="A0A7S1A8I0"/>
<dbReference type="GO" id="GO:0000139">
    <property type="term" value="C:Golgi membrane"/>
    <property type="evidence" value="ECO:0007669"/>
    <property type="project" value="UniProtKB-SubCell"/>
</dbReference>
<dbReference type="PANTHER" id="PTHR48438:SF1">
    <property type="entry name" value="ALPHA-(1,3)-FUCOSYLTRANSFERASE C-RELATED"/>
    <property type="match status" value="1"/>
</dbReference>